<dbReference type="PANTHER" id="PTHR46312">
    <property type="entry name" value="NACHT DOMAIN-CONTAINING PROTEIN"/>
    <property type="match status" value="1"/>
</dbReference>
<dbReference type="GO" id="GO:0007165">
    <property type="term" value="P:signal transduction"/>
    <property type="evidence" value="ECO:0007669"/>
    <property type="project" value="InterPro"/>
</dbReference>
<dbReference type="InterPro" id="IPR027417">
    <property type="entry name" value="P-loop_NTPase"/>
</dbReference>
<dbReference type="InterPro" id="IPR007111">
    <property type="entry name" value="NACHT_NTPase"/>
</dbReference>
<dbReference type="PROSITE" id="PS50837">
    <property type="entry name" value="NACHT"/>
    <property type="match status" value="1"/>
</dbReference>
<accession>A0A9Q1BWD3</accession>
<dbReference type="InterPro" id="IPR000488">
    <property type="entry name" value="Death_dom"/>
</dbReference>
<feature type="domain" description="ZU5" evidence="4">
    <location>
        <begin position="1310"/>
        <end position="1448"/>
    </location>
</feature>
<dbReference type="CDD" id="cd01670">
    <property type="entry name" value="Death"/>
    <property type="match status" value="1"/>
</dbReference>
<dbReference type="InterPro" id="IPR000906">
    <property type="entry name" value="ZU5_dom"/>
</dbReference>
<feature type="compositionally biased region" description="Polar residues" evidence="1">
    <location>
        <begin position="1793"/>
        <end position="1817"/>
    </location>
</feature>
<feature type="domain" description="NACHT" evidence="3">
    <location>
        <begin position="574"/>
        <end position="696"/>
    </location>
</feature>
<feature type="region of interest" description="Disordered" evidence="1">
    <location>
        <begin position="1772"/>
        <end position="1817"/>
    </location>
</feature>
<dbReference type="PROSITE" id="PS50017">
    <property type="entry name" value="DEATH_DOMAIN"/>
    <property type="match status" value="1"/>
</dbReference>
<dbReference type="Proteomes" id="UP001152320">
    <property type="component" value="Chromosome 10"/>
</dbReference>
<protein>
    <submittedName>
        <fullName evidence="5">UNC5C-like protein</fullName>
    </submittedName>
</protein>
<feature type="compositionally biased region" description="Low complexity" evidence="1">
    <location>
        <begin position="1772"/>
        <end position="1785"/>
    </location>
</feature>
<dbReference type="InterPro" id="IPR015943">
    <property type="entry name" value="WD40/YVTN_repeat-like_dom_sf"/>
</dbReference>
<dbReference type="PANTHER" id="PTHR46312:SF2">
    <property type="entry name" value="NUCLEOTIDE-BINDING OLIGOMERIZATION DOMAIN-CONTAINING PROTEIN 2-LIKE"/>
    <property type="match status" value="1"/>
</dbReference>
<evidence type="ECO:0000313" key="6">
    <source>
        <dbReference type="Proteomes" id="UP001152320"/>
    </source>
</evidence>
<proteinExistence type="predicted"/>
<dbReference type="SUPFAM" id="SSF101898">
    <property type="entry name" value="NHL repeat"/>
    <property type="match status" value="1"/>
</dbReference>
<feature type="domain" description="Death" evidence="2">
    <location>
        <begin position="1839"/>
        <end position="1908"/>
    </location>
</feature>
<evidence type="ECO:0000259" key="2">
    <source>
        <dbReference type="PROSITE" id="PS50017"/>
    </source>
</evidence>
<dbReference type="Pfam" id="PF00531">
    <property type="entry name" value="Death"/>
    <property type="match status" value="1"/>
</dbReference>
<dbReference type="SMART" id="SM00005">
    <property type="entry name" value="DEATH"/>
    <property type="match status" value="1"/>
</dbReference>
<dbReference type="PROSITE" id="PS51145">
    <property type="entry name" value="ZU5"/>
    <property type="match status" value="1"/>
</dbReference>
<comment type="caution">
    <text evidence="5">The sequence shown here is derived from an EMBL/GenBank/DDBJ whole genome shotgun (WGS) entry which is preliminary data.</text>
</comment>
<dbReference type="Gene3D" id="2.60.220.30">
    <property type="match status" value="1"/>
</dbReference>
<evidence type="ECO:0000313" key="5">
    <source>
        <dbReference type="EMBL" id="KAJ8034533.1"/>
    </source>
</evidence>
<name>A0A9Q1BWD3_HOLLE</name>
<dbReference type="SUPFAM" id="SSF47986">
    <property type="entry name" value="DEATH domain"/>
    <property type="match status" value="1"/>
</dbReference>
<dbReference type="Gene3D" id="2.130.10.10">
    <property type="entry name" value="YVTN repeat-like/Quinoprotein amine dehydrogenase"/>
    <property type="match status" value="1"/>
</dbReference>
<dbReference type="Gene3D" id="3.40.50.300">
    <property type="entry name" value="P-loop containing nucleotide triphosphate hydrolases"/>
    <property type="match status" value="1"/>
</dbReference>
<evidence type="ECO:0000259" key="3">
    <source>
        <dbReference type="PROSITE" id="PS50837"/>
    </source>
</evidence>
<dbReference type="EMBL" id="JAIZAY010000010">
    <property type="protein sequence ID" value="KAJ8034533.1"/>
    <property type="molecule type" value="Genomic_DNA"/>
</dbReference>
<dbReference type="Gene3D" id="1.10.533.10">
    <property type="entry name" value="Death Domain, Fas"/>
    <property type="match status" value="1"/>
</dbReference>
<dbReference type="Pfam" id="PF00791">
    <property type="entry name" value="ZU5"/>
    <property type="match status" value="1"/>
</dbReference>
<evidence type="ECO:0000256" key="1">
    <source>
        <dbReference type="SAM" id="MobiDB-lite"/>
    </source>
</evidence>
<dbReference type="Pfam" id="PF05729">
    <property type="entry name" value="NACHT"/>
    <property type="match status" value="1"/>
</dbReference>
<reference evidence="5" key="1">
    <citation type="submission" date="2021-10" db="EMBL/GenBank/DDBJ databases">
        <title>Tropical sea cucumber genome reveals ecological adaptation and Cuvierian tubules defense mechanism.</title>
        <authorList>
            <person name="Chen T."/>
        </authorList>
    </citation>
    <scope>NUCLEOTIDE SEQUENCE</scope>
    <source>
        <strain evidence="5">Nanhai2018</strain>
        <tissue evidence="5">Muscle</tissue>
    </source>
</reference>
<dbReference type="OrthoDB" id="427518at2759"/>
<dbReference type="SUPFAM" id="SSF52540">
    <property type="entry name" value="P-loop containing nucleoside triphosphate hydrolases"/>
    <property type="match status" value="1"/>
</dbReference>
<keyword evidence="6" id="KW-1185">Reference proteome</keyword>
<dbReference type="SMART" id="SM00218">
    <property type="entry name" value="ZU5"/>
    <property type="match status" value="1"/>
</dbReference>
<organism evidence="5 6">
    <name type="scientific">Holothuria leucospilota</name>
    <name type="common">Black long sea cucumber</name>
    <name type="synonym">Mertensiothuria leucospilota</name>
    <dbReference type="NCBI Taxonomy" id="206669"/>
    <lineage>
        <taxon>Eukaryota</taxon>
        <taxon>Metazoa</taxon>
        <taxon>Echinodermata</taxon>
        <taxon>Eleutherozoa</taxon>
        <taxon>Echinozoa</taxon>
        <taxon>Holothuroidea</taxon>
        <taxon>Aspidochirotacea</taxon>
        <taxon>Aspidochirotida</taxon>
        <taxon>Holothuriidae</taxon>
        <taxon>Holothuria</taxon>
    </lineage>
</organism>
<dbReference type="InterPro" id="IPR011029">
    <property type="entry name" value="DEATH-like_dom_sf"/>
</dbReference>
<sequence length="1908" mass="217884">MTTRLPTPLFCLNQRGFVRNDDWLLLDLSLSLSGNIAVSGYNKISHHTCVDVYSVINSDSVDKPKTCYSKEFDKYETEMGIHRGRCVSFVDSDGENIVTCVGNKLEVIQVSKDVILRSRMVNGSAECMSVRKEEIFISVYQSCQIFVYDITNLTETRTVTLEGTTRGYHPYDMTVVDDKLVACVGHVGTKTIQKTLIFEQKNGKILSELSTPKDLHWYKASVTVSVSLGVVAVVRADMSDRVEGIRYQIVFYSLLSKHNSSFFIVEAEFGINRIRISERGDRLITGNCQTGEVKSYDIAELFSYDCMKSFLVSQFQRHEVAKVTEFFALPNDQAKAIMQSKTPMEDLLLALEEKGVIQPADVDKFLEALRKLEVDPSHYIVVDIYHRIKKPATLYERFLASLSTHLTASLPADLCVHFKIPDAKRNSIQLSQNPSLSLLLALDEMDIIKPSDVTALEQPLTHYRLVQAVATIYEYQSRVEDERSMFQKKYDVHTLTGKRNLFLKLVQKKLKSWYETMTPVPWKKSCRWKSKDLFIPCRLILTDSKTRKNLEGIDEQCKLSYTEIFTHTRLRRESVVILEGDPGSGKTMLVSQLAFEWSQGLISAINLLILLPLKFVQKKTFAEAIKDFYLPEDQSLSVTDIEDVITSEERGCCILLDGLEEYNSDDKSTTEEPSEKLNVILKKYSSCKVVITSRSDYAQGLPPCPILKIGQFGDCERSAYIKKLFPQDVEKQVKVKKVFEDTPFILDLCNVPLLFVLAVHIIADKENLHKDQLNRVTPFIKNIVESLLTPVSSPEGHWNMALAYGKYQDNPIETLLQDTGFDTVSNWNYSDDIARARSSPPTKLRHALRQGKSAVVSLEMLAFNGLCKGKQQLSWPKTFVDENVRNIQHWVDSGILVVEEAITIGKSDQTINESFQEVTDAEESIDKTTFSSSASWAVEKYEEYHAADAQEERVTKDAQQVLRKENVGSIKSARAKESLKTSFSGLTMINRAFENVPHQNITFKRQVKDQGTDFTPKVEDAKSFTLKHVPLQVKFLHKVIQEWFAARHLASLCWKYAKLPFHTHSKRLREHLLHINPSDLHYVLRFTCSFCPTSCHVILNYLFERYRDKDGNLPEHILNCICLCLTEHNDDKDVYVKDLVREICKITFTIHSGDSRLLQESKTDILQFASNCGFPILELQLQDILVTAREQELILNSGARIETLQSLQVLKISRWDQALKEEDYSNVLKFIANCASVQEACLHFPQEPPLLDRETKETLKPHVQKVTWKIGSMLSKTLDITTGEWMINLGTLDTTPVQQKDEEAANTADLHTEGFIDERGGTLTLKEADISLQVPEGALSRRCLIRLIVPMDLSSCFTLHQVCPRVTPLTICEPDDMFFKFPVKLTLPHCAVIKSPYDHNVHVKFGYRNDESSKEMIWKSETVEWTLGEHYCSIFLHHFTGVDVNITSTEEKILRVIPYATLRRNNKLTLNVWLCNDLESDFQSVIKSEEANGGIPLDSYDTFQLNCISGPGTSKVTLSLNELQVDEWHLEENENALYVERLANSSKSKSSFSLQRADKGDDDGHIYLLLKVTQRVGEEERDTSFAIRKMVCDLRTPALFKRPCSQYKQRNDRLSSTEVQRRPYTAVVYIDPVKNLGDDAILTLWLSPFDSNSEEFKFLQEEQELQLKHIVDTVNSFVIFDDKVVVVSKTRFLNGKWSLSPGEKKIKTDRIRFGSRAKFQFIGRRKGKVDADYIDLEVEVFQEDKCKIRFMKELEMDDLRYEIRRRRMRVSSGSVSDDSSTFSSGAEMPPERVTQSSLTAKSTTVPGDSSPSQTEGKSVNLEERLRNCFMFLKKSLAKEWQDVGRYLHLTDDKLKLLQEEYKDDVEERIYHMLLSWKECKGSKASLEKLVAALTKAEREDLAEKVATM</sequence>
<evidence type="ECO:0000259" key="4">
    <source>
        <dbReference type="PROSITE" id="PS51145"/>
    </source>
</evidence>
<gene>
    <name evidence="5" type="ORF">HOLleu_21413</name>
</gene>